<keyword evidence="2" id="KW-1185">Reference proteome</keyword>
<dbReference type="AlphaFoldDB" id="A0A3P2A5E2"/>
<dbReference type="RefSeq" id="WP_124794947.1">
    <property type="nucleotide sequence ID" value="NZ_RQYC01000008.1"/>
</dbReference>
<organism evidence="1 2">
    <name type="scientific">Conchiformibius steedae</name>
    <dbReference type="NCBI Taxonomy" id="153493"/>
    <lineage>
        <taxon>Bacteria</taxon>
        <taxon>Pseudomonadati</taxon>
        <taxon>Pseudomonadota</taxon>
        <taxon>Betaproteobacteria</taxon>
        <taxon>Neisseriales</taxon>
        <taxon>Neisseriaceae</taxon>
        <taxon>Conchiformibius</taxon>
    </lineage>
</organism>
<dbReference type="EMBL" id="RQYC01000008">
    <property type="protein sequence ID" value="RRD90086.1"/>
    <property type="molecule type" value="Genomic_DNA"/>
</dbReference>
<evidence type="ECO:0000313" key="1">
    <source>
        <dbReference type="EMBL" id="RRD90086.1"/>
    </source>
</evidence>
<gene>
    <name evidence="1" type="ORF">EII21_06605</name>
</gene>
<protein>
    <submittedName>
        <fullName evidence="1">Uncharacterized protein</fullName>
    </submittedName>
</protein>
<name>A0A3P2A5E2_9NEIS</name>
<evidence type="ECO:0000313" key="2">
    <source>
        <dbReference type="Proteomes" id="UP000269923"/>
    </source>
</evidence>
<dbReference type="STRING" id="1121352.GCA_000620925_01508"/>
<proteinExistence type="predicted"/>
<accession>A0A3P2A5E2</accession>
<dbReference type="Proteomes" id="UP000269923">
    <property type="component" value="Unassembled WGS sequence"/>
</dbReference>
<sequence>MKQVPIEERRECLNEARVFMNGGYGFVAIPYVTEEQKQHLLRWQERVMTELAKQQHRQPQAA</sequence>
<comment type="caution">
    <text evidence="1">The sequence shown here is derived from an EMBL/GenBank/DDBJ whole genome shotgun (WGS) entry which is preliminary data.</text>
</comment>
<reference evidence="1 2" key="1">
    <citation type="submission" date="2018-11" db="EMBL/GenBank/DDBJ databases">
        <title>Genomes From Bacteria Associated with the Canine Oral Cavity: a Test Case for Automated Genome-Based Taxonomic Assignment.</title>
        <authorList>
            <person name="Coil D.A."/>
            <person name="Jospin G."/>
            <person name="Darling A.E."/>
            <person name="Wallis C."/>
            <person name="Davis I.J."/>
            <person name="Harris S."/>
            <person name="Eisen J.A."/>
            <person name="Holcombe L.J."/>
            <person name="O'Flynn C."/>
        </authorList>
    </citation>
    <scope>NUCLEOTIDE SEQUENCE [LARGE SCALE GENOMIC DNA]</scope>
    <source>
        <strain evidence="1 2">COT-280</strain>
    </source>
</reference>